<proteinExistence type="inferred from homology"/>
<protein>
    <recommendedName>
        <fullName evidence="2">Amidohydrolase-related domain-containing protein</fullName>
    </recommendedName>
</protein>
<dbReference type="EMBL" id="UINC01029387">
    <property type="protein sequence ID" value="SVB12019.1"/>
    <property type="molecule type" value="Genomic_DNA"/>
</dbReference>
<dbReference type="AlphaFoldDB" id="A0A382BEH4"/>
<dbReference type="PANTHER" id="PTHR43569">
    <property type="entry name" value="AMIDOHYDROLASE"/>
    <property type="match status" value="1"/>
</dbReference>
<dbReference type="InterPro" id="IPR052350">
    <property type="entry name" value="Metallo-dep_Lactonases"/>
</dbReference>
<sequence>MNLVYDILIYERQLAPSIEFVDRHPDLVFVLDHVAKPRIRDDAMEPWTELMRKMAERPNVYCKLSGMATEADWANWTEEQLIRFAEVALEAFGPNRMMFGSDWPVAKLAIDYQRWVSIVAEFLAQLSDDEQSAVWGGTATRAYNL</sequence>
<dbReference type="InterPro" id="IPR032466">
    <property type="entry name" value="Metal_Hydrolase"/>
</dbReference>
<dbReference type="Gene3D" id="3.20.20.140">
    <property type="entry name" value="Metal-dependent hydrolases"/>
    <property type="match status" value="1"/>
</dbReference>
<dbReference type="SUPFAM" id="SSF51556">
    <property type="entry name" value="Metallo-dependent hydrolases"/>
    <property type="match status" value="1"/>
</dbReference>
<dbReference type="InterPro" id="IPR006680">
    <property type="entry name" value="Amidohydro-rel"/>
</dbReference>
<evidence type="ECO:0000256" key="1">
    <source>
        <dbReference type="ARBA" id="ARBA00038310"/>
    </source>
</evidence>
<dbReference type="PANTHER" id="PTHR43569:SF2">
    <property type="entry name" value="AMIDOHYDROLASE-RELATED DOMAIN-CONTAINING PROTEIN"/>
    <property type="match status" value="1"/>
</dbReference>
<accession>A0A382BEH4</accession>
<evidence type="ECO:0000259" key="2">
    <source>
        <dbReference type="Pfam" id="PF04909"/>
    </source>
</evidence>
<reference evidence="3" key="1">
    <citation type="submission" date="2018-05" db="EMBL/GenBank/DDBJ databases">
        <authorList>
            <person name="Lanie J.A."/>
            <person name="Ng W.-L."/>
            <person name="Kazmierczak K.M."/>
            <person name="Andrzejewski T.M."/>
            <person name="Davidsen T.M."/>
            <person name="Wayne K.J."/>
            <person name="Tettelin H."/>
            <person name="Glass J.I."/>
            <person name="Rusch D."/>
            <person name="Podicherti R."/>
            <person name="Tsui H.-C.T."/>
            <person name="Winkler M.E."/>
        </authorList>
    </citation>
    <scope>NUCLEOTIDE SEQUENCE</scope>
</reference>
<gene>
    <name evidence="3" type="ORF">METZ01_LOCUS164873</name>
</gene>
<comment type="similarity">
    <text evidence="1">Belongs to the metallo-dependent hydrolases superfamily.</text>
</comment>
<organism evidence="3">
    <name type="scientific">marine metagenome</name>
    <dbReference type="NCBI Taxonomy" id="408172"/>
    <lineage>
        <taxon>unclassified sequences</taxon>
        <taxon>metagenomes</taxon>
        <taxon>ecological metagenomes</taxon>
    </lineage>
</organism>
<dbReference type="Pfam" id="PF04909">
    <property type="entry name" value="Amidohydro_2"/>
    <property type="match status" value="1"/>
</dbReference>
<feature type="domain" description="Amidohydrolase-related" evidence="2">
    <location>
        <begin position="4"/>
        <end position="145"/>
    </location>
</feature>
<dbReference type="GO" id="GO:0016787">
    <property type="term" value="F:hydrolase activity"/>
    <property type="evidence" value="ECO:0007669"/>
    <property type="project" value="InterPro"/>
</dbReference>
<evidence type="ECO:0000313" key="3">
    <source>
        <dbReference type="EMBL" id="SVB12019.1"/>
    </source>
</evidence>
<name>A0A382BEH4_9ZZZZ</name>